<evidence type="ECO:0000313" key="2">
    <source>
        <dbReference type="Proteomes" id="UP001497525"/>
    </source>
</evidence>
<gene>
    <name evidence="1" type="ORF">CDAUBV1_LOCUS12926</name>
</gene>
<dbReference type="Proteomes" id="UP001497525">
    <property type="component" value="Unassembled WGS sequence"/>
</dbReference>
<accession>A0AAV2TPC3</accession>
<dbReference type="AlphaFoldDB" id="A0AAV2TPC3"/>
<dbReference type="EMBL" id="CAXLJL010000489">
    <property type="protein sequence ID" value="CAL5138332.1"/>
    <property type="molecule type" value="Genomic_DNA"/>
</dbReference>
<sequence length="251" mass="28826">MKTKWHLKVYSCAHQTIYSRCVADTSSQFRRTMWQFIFDTSRYSRAATYLCRAHNLRIFQTYKDSCLIPYEQEVQFCSEQYSSLLSATTVRLATNNPSNLTNEDSYAEYMKKELTHAYCLGITEKLNCISSILHKHCSSDITELIRNYFRETLPTDCEPHLLANRDNSSYAQNTRRTTRKLGKSRTDFQNIAPVGEGGRTRSAVAAASKSKGLRPQILQIVSFRTPLKFLISHSSATVILAVVWDVYQFVL</sequence>
<comment type="caution">
    <text evidence="1">The sequence shown here is derived from an EMBL/GenBank/DDBJ whole genome shotgun (WGS) entry which is preliminary data.</text>
</comment>
<reference evidence="1" key="1">
    <citation type="submission" date="2024-06" db="EMBL/GenBank/DDBJ databases">
        <authorList>
            <person name="Liu X."/>
            <person name="Lenzi L."/>
            <person name="Haldenby T S."/>
            <person name="Uol C."/>
        </authorList>
    </citation>
    <scope>NUCLEOTIDE SEQUENCE</scope>
</reference>
<evidence type="ECO:0000313" key="1">
    <source>
        <dbReference type="EMBL" id="CAL5138332.1"/>
    </source>
</evidence>
<name>A0AAV2TPC3_CALDB</name>
<proteinExistence type="predicted"/>
<organism evidence="1 2">
    <name type="scientific">Calicophoron daubneyi</name>
    <name type="common">Rumen fluke</name>
    <name type="synonym">Paramphistomum daubneyi</name>
    <dbReference type="NCBI Taxonomy" id="300641"/>
    <lineage>
        <taxon>Eukaryota</taxon>
        <taxon>Metazoa</taxon>
        <taxon>Spiralia</taxon>
        <taxon>Lophotrochozoa</taxon>
        <taxon>Platyhelminthes</taxon>
        <taxon>Trematoda</taxon>
        <taxon>Digenea</taxon>
        <taxon>Plagiorchiida</taxon>
        <taxon>Pronocephalata</taxon>
        <taxon>Paramphistomoidea</taxon>
        <taxon>Paramphistomidae</taxon>
        <taxon>Calicophoron</taxon>
    </lineage>
</organism>
<protein>
    <submittedName>
        <fullName evidence="1">Uncharacterized protein</fullName>
    </submittedName>
</protein>